<evidence type="ECO:0000256" key="2">
    <source>
        <dbReference type="ARBA" id="ARBA00023125"/>
    </source>
</evidence>
<dbReference type="Gene3D" id="1.10.260.40">
    <property type="entry name" value="lambda repressor-like DNA-binding domains"/>
    <property type="match status" value="1"/>
</dbReference>
<evidence type="ECO:0000313" key="6">
    <source>
        <dbReference type="Proteomes" id="UP001500902"/>
    </source>
</evidence>
<dbReference type="RefSeq" id="WP_344893868.1">
    <property type="nucleotide sequence ID" value="NZ_BAAAZP010000212.1"/>
</dbReference>
<evidence type="ECO:0000256" key="1">
    <source>
        <dbReference type="ARBA" id="ARBA00023015"/>
    </source>
</evidence>
<dbReference type="Pfam" id="PF13377">
    <property type="entry name" value="Peripla_BP_3"/>
    <property type="match status" value="1"/>
</dbReference>
<feature type="domain" description="HTH lacI-type" evidence="4">
    <location>
        <begin position="3"/>
        <end position="46"/>
    </location>
</feature>
<dbReference type="PROSITE" id="PS00356">
    <property type="entry name" value="HTH_LACI_1"/>
    <property type="match status" value="1"/>
</dbReference>
<evidence type="ECO:0000256" key="3">
    <source>
        <dbReference type="ARBA" id="ARBA00023163"/>
    </source>
</evidence>
<dbReference type="PANTHER" id="PTHR30146:SF153">
    <property type="entry name" value="LACTOSE OPERON REPRESSOR"/>
    <property type="match status" value="1"/>
</dbReference>
<evidence type="ECO:0000259" key="4">
    <source>
        <dbReference type="PROSITE" id="PS50932"/>
    </source>
</evidence>
<dbReference type="PROSITE" id="PS50932">
    <property type="entry name" value="HTH_LACI_2"/>
    <property type="match status" value="1"/>
</dbReference>
<dbReference type="InterPro" id="IPR046335">
    <property type="entry name" value="LacI/GalR-like_sensor"/>
</dbReference>
<dbReference type="PANTHER" id="PTHR30146">
    <property type="entry name" value="LACI-RELATED TRANSCRIPTIONAL REPRESSOR"/>
    <property type="match status" value="1"/>
</dbReference>
<dbReference type="CDD" id="cd01392">
    <property type="entry name" value="HTH_LacI"/>
    <property type="match status" value="1"/>
</dbReference>
<comment type="caution">
    <text evidence="5">The sequence shown here is derived from an EMBL/GenBank/DDBJ whole genome shotgun (WGS) entry which is preliminary data.</text>
</comment>
<dbReference type="SUPFAM" id="SSF53822">
    <property type="entry name" value="Periplasmic binding protein-like I"/>
    <property type="match status" value="1"/>
</dbReference>
<dbReference type="Pfam" id="PF00356">
    <property type="entry name" value="LacI"/>
    <property type="match status" value="1"/>
</dbReference>
<sequence>MTRRLADVAKYAGVSEATVSRVLNSRSGISDSTRDAVLATLDDFGYEQPVKLRGQRPRLVGLVLPDLLNPIFPVFADIVGGALVRKGFTPVLCTRTDGGVSEADYISMLLGQQVSGVIFAGGNYAQADADHDHYRVLLHRRLPVILMNAATDGLGFSRVSADDKVAVAQAYGHLRSLGHERIGIIVGPAAHVPSRRKLQAFPGDPKLAEHTILSMEGGRFAACRLIERGATGLICASDVLALGAIRGARRNGLNVPDDVSVVGYDDSALMTCADPPLTTIRQPIGAMGQAAVSLLTAEAAGSPAVPHELLFDPELVVRRSTAPRRRSRPS</sequence>
<dbReference type="GO" id="GO:0003677">
    <property type="term" value="F:DNA binding"/>
    <property type="evidence" value="ECO:0007669"/>
    <property type="project" value="UniProtKB-KW"/>
</dbReference>
<keyword evidence="1" id="KW-0805">Transcription regulation</keyword>
<dbReference type="EMBL" id="BAAAZP010000212">
    <property type="protein sequence ID" value="GAA3711308.1"/>
    <property type="molecule type" value="Genomic_DNA"/>
</dbReference>
<dbReference type="InterPro" id="IPR010982">
    <property type="entry name" value="Lambda_DNA-bd_dom_sf"/>
</dbReference>
<dbReference type="InterPro" id="IPR000843">
    <property type="entry name" value="HTH_LacI"/>
</dbReference>
<dbReference type="SUPFAM" id="SSF47413">
    <property type="entry name" value="lambda repressor-like DNA-binding domains"/>
    <property type="match status" value="1"/>
</dbReference>
<proteinExistence type="predicted"/>
<protein>
    <submittedName>
        <fullName evidence="5">LacI family DNA-binding transcriptional regulator</fullName>
    </submittedName>
</protein>
<gene>
    <name evidence="5" type="ORF">GCM10022224_091040</name>
</gene>
<reference evidence="6" key="1">
    <citation type="journal article" date="2019" name="Int. J. Syst. Evol. Microbiol.">
        <title>The Global Catalogue of Microorganisms (GCM) 10K type strain sequencing project: providing services to taxonomists for standard genome sequencing and annotation.</title>
        <authorList>
            <consortium name="The Broad Institute Genomics Platform"/>
            <consortium name="The Broad Institute Genome Sequencing Center for Infectious Disease"/>
            <person name="Wu L."/>
            <person name="Ma J."/>
        </authorList>
    </citation>
    <scope>NUCLEOTIDE SEQUENCE [LARGE SCALE GENOMIC DNA]</scope>
    <source>
        <strain evidence="6">JCM 16904</strain>
    </source>
</reference>
<dbReference type="Proteomes" id="UP001500902">
    <property type="component" value="Unassembled WGS sequence"/>
</dbReference>
<dbReference type="InterPro" id="IPR028082">
    <property type="entry name" value="Peripla_BP_I"/>
</dbReference>
<dbReference type="SMART" id="SM00354">
    <property type="entry name" value="HTH_LACI"/>
    <property type="match status" value="1"/>
</dbReference>
<dbReference type="PRINTS" id="PR00036">
    <property type="entry name" value="HTHLACI"/>
</dbReference>
<keyword evidence="2 5" id="KW-0238">DNA-binding</keyword>
<organism evidence="5 6">
    <name type="scientific">Nonomuraea antimicrobica</name>
    <dbReference type="NCBI Taxonomy" id="561173"/>
    <lineage>
        <taxon>Bacteria</taxon>
        <taxon>Bacillati</taxon>
        <taxon>Actinomycetota</taxon>
        <taxon>Actinomycetes</taxon>
        <taxon>Streptosporangiales</taxon>
        <taxon>Streptosporangiaceae</taxon>
        <taxon>Nonomuraea</taxon>
    </lineage>
</organism>
<dbReference type="Gene3D" id="3.40.50.2300">
    <property type="match status" value="2"/>
</dbReference>
<keyword evidence="3" id="KW-0804">Transcription</keyword>
<evidence type="ECO:0000313" key="5">
    <source>
        <dbReference type="EMBL" id="GAA3711308.1"/>
    </source>
</evidence>
<accession>A0ABP7E2I7</accession>
<name>A0ABP7E2I7_9ACTN</name>
<keyword evidence="6" id="KW-1185">Reference proteome</keyword>